<dbReference type="InterPro" id="IPR036259">
    <property type="entry name" value="MFS_trans_sf"/>
</dbReference>
<evidence type="ECO:0000259" key="7">
    <source>
        <dbReference type="PROSITE" id="PS50850"/>
    </source>
</evidence>
<evidence type="ECO:0000313" key="9">
    <source>
        <dbReference type="Proteomes" id="UP000664122"/>
    </source>
</evidence>
<dbReference type="Proteomes" id="UP000664122">
    <property type="component" value="Unassembled WGS sequence"/>
</dbReference>
<feature type="transmembrane region" description="Helical" evidence="6">
    <location>
        <begin position="322"/>
        <end position="344"/>
    </location>
</feature>
<keyword evidence="5 6" id="KW-0472">Membrane</keyword>
<evidence type="ECO:0000256" key="4">
    <source>
        <dbReference type="ARBA" id="ARBA00022989"/>
    </source>
</evidence>
<dbReference type="Pfam" id="PF07690">
    <property type="entry name" value="MFS_1"/>
    <property type="match status" value="1"/>
</dbReference>
<feature type="transmembrane region" description="Helical" evidence="6">
    <location>
        <begin position="386"/>
        <end position="406"/>
    </location>
</feature>
<feature type="domain" description="Major facilitator superfamily (MFS) profile" evidence="7">
    <location>
        <begin position="21"/>
        <end position="411"/>
    </location>
</feature>
<feature type="transmembrane region" description="Helical" evidence="6">
    <location>
        <begin position="15"/>
        <end position="42"/>
    </location>
</feature>
<feature type="transmembrane region" description="Helical" evidence="6">
    <location>
        <begin position="297"/>
        <end position="316"/>
    </location>
</feature>
<dbReference type="PANTHER" id="PTHR43124">
    <property type="entry name" value="PURINE EFFLUX PUMP PBUE"/>
    <property type="match status" value="1"/>
</dbReference>
<dbReference type="SUPFAM" id="SSF103473">
    <property type="entry name" value="MFS general substrate transporter"/>
    <property type="match status" value="1"/>
</dbReference>
<dbReference type="GO" id="GO:0005886">
    <property type="term" value="C:plasma membrane"/>
    <property type="evidence" value="ECO:0007669"/>
    <property type="project" value="UniProtKB-SubCell"/>
</dbReference>
<evidence type="ECO:0000256" key="5">
    <source>
        <dbReference type="ARBA" id="ARBA00023136"/>
    </source>
</evidence>
<dbReference type="RefSeq" id="WP_207259471.1">
    <property type="nucleotide sequence ID" value="NZ_JAFMPP010000027.1"/>
</dbReference>
<dbReference type="PROSITE" id="PS50850">
    <property type="entry name" value="MFS"/>
    <property type="match status" value="1"/>
</dbReference>
<feature type="transmembrane region" description="Helical" evidence="6">
    <location>
        <begin position="54"/>
        <end position="79"/>
    </location>
</feature>
<proteinExistence type="predicted"/>
<dbReference type="InterPro" id="IPR020846">
    <property type="entry name" value="MFS_dom"/>
</dbReference>
<evidence type="ECO:0000313" key="8">
    <source>
        <dbReference type="EMBL" id="MBO0664556.1"/>
    </source>
</evidence>
<sequence>MTDLTLPAPPPSARLIPFVVTLCLTSFVAATYGFGMYLFAALLPDIRQTLSFDYGVAGVITGSAQAGFMVFALLGAFLAHRIGGAAVALLSAALCAACLLAVPAIANIVVVGALLTVLGGTAASAYVPIVELVARSVPYSHRGKALGLISSGTSYGVFINGLLVPVFLANGNWQGVYITVGLITCGFVAIALLAFQRAGLFTTKSSESPSQPGEAAAGGGFIRSFASAEPWVLMIWAITFLNGFTTLPFQSFLSPYLRDELGIGVELTGQVWTLIGFIGMFSGFLIGSLADKIGIRWTLALTYALVIVACGLLILVPRQWTILFSGVAFALAFYPIFGLVPGYIAKMPSRLSGTQIFSVANVTLGVGGIIGNLAGGTSQTITQTFVPVYVVIAAMSVLSVLLAISLPKEREEISAS</sequence>
<dbReference type="Gene3D" id="1.20.1250.20">
    <property type="entry name" value="MFS general substrate transporter like domains"/>
    <property type="match status" value="2"/>
</dbReference>
<dbReference type="PANTHER" id="PTHR43124:SF3">
    <property type="entry name" value="CHLORAMPHENICOL EFFLUX PUMP RV0191"/>
    <property type="match status" value="1"/>
</dbReference>
<dbReference type="InterPro" id="IPR050189">
    <property type="entry name" value="MFS_Efflux_Transporters"/>
</dbReference>
<feature type="transmembrane region" description="Helical" evidence="6">
    <location>
        <begin position="271"/>
        <end position="290"/>
    </location>
</feature>
<dbReference type="EMBL" id="JAFMPP010000027">
    <property type="protein sequence ID" value="MBO0664556.1"/>
    <property type="molecule type" value="Genomic_DNA"/>
</dbReference>
<feature type="transmembrane region" description="Helical" evidence="6">
    <location>
        <begin position="112"/>
        <end position="134"/>
    </location>
</feature>
<feature type="transmembrane region" description="Helical" evidence="6">
    <location>
        <begin position="86"/>
        <end position="106"/>
    </location>
</feature>
<gene>
    <name evidence="8" type="ORF">J1C48_18455</name>
</gene>
<evidence type="ECO:0000256" key="3">
    <source>
        <dbReference type="ARBA" id="ARBA00022692"/>
    </source>
</evidence>
<comment type="subcellular location">
    <subcellularLocation>
        <location evidence="1">Cell membrane</location>
        <topology evidence="1">Multi-pass membrane protein</topology>
    </subcellularLocation>
</comment>
<feature type="transmembrane region" description="Helical" evidence="6">
    <location>
        <begin position="356"/>
        <end position="374"/>
    </location>
</feature>
<keyword evidence="9" id="KW-1185">Reference proteome</keyword>
<dbReference type="GO" id="GO:0022857">
    <property type="term" value="F:transmembrane transporter activity"/>
    <property type="evidence" value="ECO:0007669"/>
    <property type="project" value="InterPro"/>
</dbReference>
<dbReference type="AlphaFoldDB" id="A0A939G2K3"/>
<keyword evidence="3 6" id="KW-0812">Transmembrane</keyword>
<feature type="transmembrane region" description="Helical" evidence="6">
    <location>
        <begin position="231"/>
        <end position="251"/>
    </location>
</feature>
<dbReference type="InterPro" id="IPR011701">
    <property type="entry name" value="MFS"/>
</dbReference>
<comment type="caution">
    <text evidence="8">The sequence shown here is derived from an EMBL/GenBank/DDBJ whole genome shotgun (WGS) entry which is preliminary data.</text>
</comment>
<evidence type="ECO:0000256" key="1">
    <source>
        <dbReference type="ARBA" id="ARBA00004651"/>
    </source>
</evidence>
<keyword evidence="2" id="KW-1003">Cell membrane</keyword>
<organism evidence="8 9">
    <name type="scientific">Jiella flava</name>
    <dbReference type="NCBI Taxonomy" id="2816857"/>
    <lineage>
        <taxon>Bacteria</taxon>
        <taxon>Pseudomonadati</taxon>
        <taxon>Pseudomonadota</taxon>
        <taxon>Alphaproteobacteria</taxon>
        <taxon>Hyphomicrobiales</taxon>
        <taxon>Aurantimonadaceae</taxon>
        <taxon>Jiella</taxon>
    </lineage>
</organism>
<protein>
    <submittedName>
        <fullName evidence="8">MFS transporter</fullName>
    </submittedName>
</protein>
<reference evidence="8" key="1">
    <citation type="submission" date="2021-03" db="EMBL/GenBank/DDBJ databases">
        <title>Whole genome sequence of Jiella sp. CQZ9-1.</title>
        <authorList>
            <person name="Tuo L."/>
        </authorList>
    </citation>
    <scope>NUCLEOTIDE SEQUENCE</scope>
    <source>
        <strain evidence="8">CQZ9-1</strain>
    </source>
</reference>
<accession>A0A939G2K3</accession>
<name>A0A939G2K3_9HYPH</name>
<feature type="transmembrane region" description="Helical" evidence="6">
    <location>
        <begin position="175"/>
        <end position="195"/>
    </location>
</feature>
<evidence type="ECO:0000256" key="6">
    <source>
        <dbReference type="SAM" id="Phobius"/>
    </source>
</evidence>
<feature type="transmembrane region" description="Helical" evidence="6">
    <location>
        <begin position="146"/>
        <end position="169"/>
    </location>
</feature>
<evidence type="ECO:0000256" key="2">
    <source>
        <dbReference type="ARBA" id="ARBA00022475"/>
    </source>
</evidence>
<keyword evidence="4 6" id="KW-1133">Transmembrane helix</keyword>